<dbReference type="InterPro" id="IPR029058">
    <property type="entry name" value="AB_hydrolase_fold"/>
</dbReference>
<evidence type="ECO:0000313" key="2">
    <source>
        <dbReference type="Proteomes" id="UP000001951"/>
    </source>
</evidence>
<dbReference type="EMBL" id="CP000087">
    <property type="protein sequence ID" value="ABE04721.1"/>
    <property type="molecule type" value="Genomic_DNA"/>
</dbReference>
<dbReference type="eggNOG" id="ENOG502Z8H8">
    <property type="taxonomic scope" value="Bacteria"/>
</dbReference>
<accession>Q1RIU3</accession>
<evidence type="ECO:0000313" key="1">
    <source>
        <dbReference type="EMBL" id="ABE04721.1"/>
    </source>
</evidence>
<organism evidence="1 2">
    <name type="scientific">Rickettsia bellii (strain RML369-C)</name>
    <dbReference type="NCBI Taxonomy" id="336407"/>
    <lineage>
        <taxon>Bacteria</taxon>
        <taxon>Pseudomonadati</taxon>
        <taxon>Pseudomonadota</taxon>
        <taxon>Alphaproteobacteria</taxon>
        <taxon>Rickettsiales</taxon>
        <taxon>Rickettsiaceae</taxon>
        <taxon>Rickettsieae</taxon>
        <taxon>Rickettsia</taxon>
        <taxon>belli group</taxon>
    </lineage>
</organism>
<protein>
    <recommendedName>
        <fullName evidence="3">Lipase family protein</fullName>
    </recommendedName>
</protein>
<sequence>MSNNLKSSNLIKDSESLTGSFHIVDLSADDLAHKGVSLARTLGTEEYKDTEKNLANSGWEVLATSVDDKNTNQYGYKAVAFINRNTKEIHISSSGTIITEKYDLIDDARITFGRLPNKMLPVKAFVTKILEQVGGQENVIDYKFSTSGHSLGAIVSDLTGIEIHSRGLKFEKSVTFDNPGSKKVVENAIKNKDFSGEVVTSIEELAKHCEVYNAKHNFINTANPQLATKINIVAPPKLDTTIDQSAKSAGIWGWTDYLTSKVGEVVNTCADYLGINKVVHAISNHRLVNFADATSNQNTFEVIDWKKVNGQVMLKPDPKLDKIKSTGNDYVVIKHEKVILDSLTESFTLLTEQGYSYKDLATYHIQQEEANLIGQVIAVC</sequence>
<dbReference type="Proteomes" id="UP000001951">
    <property type="component" value="Chromosome"/>
</dbReference>
<dbReference type="SUPFAM" id="SSF53474">
    <property type="entry name" value="alpha/beta-Hydrolases"/>
    <property type="match status" value="1"/>
</dbReference>
<gene>
    <name evidence="1" type="ordered locus">RBE_0640</name>
</gene>
<name>Q1RIU3_RICBR</name>
<proteinExistence type="predicted"/>
<dbReference type="KEGG" id="rbe:RBE_0640"/>
<reference evidence="1 2" key="1">
    <citation type="journal article" date="2006" name="PLoS Genet.">
        <title>Genome sequence of Rickettsia bellii illuminates the role of amoebae in gene exchanges between intracellular pathogens.</title>
        <authorList>
            <person name="Ogata H."/>
            <person name="La Scola B."/>
            <person name="Audic S."/>
            <person name="Renesto P."/>
            <person name="Blanc G."/>
            <person name="Robert C."/>
            <person name="Fournier P.-E."/>
            <person name="Claverie J.-M."/>
            <person name="Raoult D."/>
        </authorList>
    </citation>
    <scope>NUCLEOTIDE SEQUENCE [LARGE SCALE GENOMIC DNA]</scope>
    <source>
        <strain evidence="1 2">RML369-C</strain>
    </source>
</reference>
<dbReference type="HOGENOM" id="CLU_064079_0_0_5"/>
<evidence type="ECO:0008006" key="3">
    <source>
        <dbReference type="Google" id="ProtNLM"/>
    </source>
</evidence>
<dbReference type="OrthoDB" id="7160732at2"/>
<dbReference type="AlphaFoldDB" id="Q1RIU3"/>
<dbReference type="RefSeq" id="WP_011477309.1">
    <property type="nucleotide sequence ID" value="NC_007940.1"/>
</dbReference>
<dbReference type="Gene3D" id="3.40.50.1820">
    <property type="entry name" value="alpha/beta hydrolase"/>
    <property type="match status" value="1"/>
</dbReference>